<feature type="domain" description="Pyruvate phosphate dikinase AMP/ATP-binding" evidence="2">
    <location>
        <begin position="50"/>
        <end position="206"/>
    </location>
</feature>
<keyword evidence="4" id="KW-1185">Reference proteome</keyword>
<dbReference type="InterPro" id="IPR036637">
    <property type="entry name" value="Phosphohistidine_dom_sf"/>
</dbReference>
<dbReference type="Gene3D" id="3.30.1490.20">
    <property type="entry name" value="ATP-grasp fold, A domain"/>
    <property type="match status" value="2"/>
</dbReference>
<accession>A0ABW4DAW4</accession>
<dbReference type="Proteomes" id="UP001597340">
    <property type="component" value="Unassembled WGS sequence"/>
</dbReference>
<dbReference type="SUPFAM" id="SSF56059">
    <property type="entry name" value="Glutathione synthetase ATP-binding domain-like"/>
    <property type="match status" value="1"/>
</dbReference>
<protein>
    <submittedName>
        <fullName evidence="3">PEP/pyruvate-binding domain-containing protein</fullName>
    </submittedName>
</protein>
<dbReference type="RefSeq" id="WP_229525196.1">
    <property type="nucleotide sequence ID" value="NZ_JAFFQR010000095.1"/>
</dbReference>
<dbReference type="InterPro" id="IPR051549">
    <property type="entry name" value="PEP_Utilizing_Enz"/>
</dbReference>
<sequence>MKPMVTSFKDLTPELQVSAGGKGGMLASMLQAGYPVPDGFVILPSAFQGDKLRPQAWKEIQAKLNTMRQNHPGTLFAVRSSALNEDSAQASFAGEFETVLNVSTDEAIAEAIDTVYKSGESERVKVYSSVHGITSHQVAVVVQYMVPSEVSGVLFTADPVSGSLTRMTGNFVYGLGEQLVSGEANASAFTFTRPRGTYEGPHVMKKYASRLYGLAAKLEKKLGSPQDIEWAIAKGTLYLLQARPITTLSTGNPDTYEWNDSLTGDFLWTNTNIGEAFADVFTPFSWSVIRALDEEQSPLPGYYLFSGNIAGRAYSNLSYGLSLLPAFGINIKRGIGMITDVFGELPERMTIPVYPMTALGALKAAAPRVKIRMRKFKESFEIMPQYLQENPDWCTAMTARIGNVASKNDLIALWKNELLPHNFKALWVALAGGRKMVIASKLRKKLVSMLGTEDANTLLSNFRGDAALESLGPVTGISNILKGELSREEYRRRYGHRGPHEFELSIPDPGESDEWLDKQIDEFKTSDTDVEGHLRKQKANYEAARKRLEDRLPRKAGRIGETLAKVGEAARLRESVRSEWTRVFRVNRAFALRAGLLAGIGEDVFFLYIDEALKLLAGDASALKHVPARKETYRKYKSLPPLPSLIRGRFDPFKWAEEPNRRVDFYDPTVPIAAPDSQTLKGFAGAAGRVEGRVRILAAPEEGEQFQAGEILVASTTNVGWTPLFPRATAVITDIGAPLSHAAIVARELGIPAVVGCGNATVLLKTGDRVIVDGGQGIIQLLERSSI</sequence>
<dbReference type="Gene3D" id="3.30.470.20">
    <property type="entry name" value="ATP-grasp fold, B domain"/>
    <property type="match status" value="2"/>
</dbReference>
<dbReference type="PANTHER" id="PTHR43615">
    <property type="entry name" value="PHOSPHOENOLPYRUVATE SYNTHASE-RELATED"/>
    <property type="match status" value="1"/>
</dbReference>
<evidence type="ECO:0000313" key="4">
    <source>
        <dbReference type="Proteomes" id="UP001597340"/>
    </source>
</evidence>
<reference evidence="4" key="1">
    <citation type="journal article" date="2019" name="Int. J. Syst. Evol. Microbiol.">
        <title>The Global Catalogue of Microorganisms (GCM) 10K type strain sequencing project: providing services to taxonomists for standard genome sequencing and annotation.</title>
        <authorList>
            <consortium name="The Broad Institute Genomics Platform"/>
            <consortium name="The Broad Institute Genome Sequencing Center for Infectious Disease"/>
            <person name="Wu L."/>
            <person name="Ma J."/>
        </authorList>
    </citation>
    <scope>NUCLEOTIDE SEQUENCE [LARGE SCALE GENOMIC DNA]</scope>
    <source>
        <strain evidence="4">CCM 9147</strain>
    </source>
</reference>
<dbReference type="InterPro" id="IPR008279">
    <property type="entry name" value="PEP-util_enz_mobile_dom"/>
</dbReference>
<dbReference type="EMBL" id="JBHTNZ010000011">
    <property type="protein sequence ID" value="MFD1461812.1"/>
    <property type="molecule type" value="Genomic_DNA"/>
</dbReference>
<dbReference type="Pfam" id="PF01326">
    <property type="entry name" value="PPDK_N"/>
    <property type="match status" value="1"/>
</dbReference>
<dbReference type="SUPFAM" id="SSF52009">
    <property type="entry name" value="Phosphohistidine domain"/>
    <property type="match status" value="1"/>
</dbReference>
<comment type="caution">
    <text evidence="3">The sequence shown here is derived from an EMBL/GenBank/DDBJ whole genome shotgun (WGS) entry which is preliminary data.</text>
</comment>
<evidence type="ECO:0000313" key="3">
    <source>
        <dbReference type="EMBL" id="MFD1461812.1"/>
    </source>
</evidence>
<name>A0ABW4DAW4_9BACL</name>
<proteinExistence type="predicted"/>
<gene>
    <name evidence="3" type="ORF">ACFQ5D_10350</name>
</gene>
<dbReference type="Gene3D" id="3.50.30.10">
    <property type="entry name" value="Phosphohistidine domain"/>
    <property type="match status" value="1"/>
</dbReference>
<evidence type="ECO:0000259" key="1">
    <source>
        <dbReference type="Pfam" id="PF00391"/>
    </source>
</evidence>
<organism evidence="3 4">
    <name type="scientific">Paenibacillus farraposensis</name>
    <dbReference type="NCBI Taxonomy" id="2807095"/>
    <lineage>
        <taxon>Bacteria</taxon>
        <taxon>Bacillati</taxon>
        <taxon>Bacillota</taxon>
        <taxon>Bacilli</taxon>
        <taxon>Bacillales</taxon>
        <taxon>Paenibacillaceae</taxon>
        <taxon>Paenibacillus</taxon>
    </lineage>
</organism>
<dbReference type="InterPro" id="IPR002192">
    <property type="entry name" value="PPDK_AMP/ATP-bd"/>
</dbReference>
<dbReference type="Pfam" id="PF00391">
    <property type="entry name" value="PEP-utilizers"/>
    <property type="match status" value="1"/>
</dbReference>
<dbReference type="InterPro" id="IPR013815">
    <property type="entry name" value="ATP_grasp_subdomain_1"/>
</dbReference>
<dbReference type="PANTHER" id="PTHR43615:SF1">
    <property type="entry name" value="PPDK_N DOMAIN-CONTAINING PROTEIN"/>
    <property type="match status" value="1"/>
</dbReference>
<evidence type="ECO:0000259" key="2">
    <source>
        <dbReference type="Pfam" id="PF01326"/>
    </source>
</evidence>
<feature type="domain" description="PEP-utilising enzyme mobile" evidence="1">
    <location>
        <begin position="706"/>
        <end position="777"/>
    </location>
</feature>